<keyword evidence="2" id="KW-1185">Reference proteome</keyword>
<reference evidence="2" key="1">
    <citation type="journal article" date="2024" name="Proc. Natl. Acad. Sci. U.S.A.">
        <title>Extraordinary preservation of gene collinearity over three hundred million years revealed in homosporous lycophytes.</title>
        <authorList>
            <person name="Li C."/>
            <person name="Wickell D."/>
            <person name="Kuo L.Y."/>
            <person name="Chen X."/>
            <person name="Nie B."/>
            <person name="Liao X."/>
            <person name="Peng D."/>
            <person name="Ji J."/>
            <person name="Jenkins J."/>
            <person name="Williams M."/>
            <person name="Shu S."/>
            <person name="Plott C."/>
            <person name="Barry K."/>
            <person name="Rajasekar S."/>
            <person name="Grimwood J."/>
            <person name="Han X."/>
            <person name="Sun S."/>
            <person name="Hou Z."/>
            <person name="He W."/>
            <person name="Dai G."/>
            <person name="Sun C."/>
            <person name="Schmutz J."/>
            <person name="Leebens-Mack J.H."/>
            <person name="Li F.W."/>
            <person name="Wang L."/>
        </authorList>
    </citation>
    <scope>NUCLEOTIDE SEQUENCE [LARGE SCALE GENOMIC DNA]</scope>
    <source>
        <strain evidence="2">cv. PW_Plant_1</strain>
    </source>
</reference>
<proteinExistence type="predicted"/>
<gene>
    <name evidence="1" type="ORF">O6H91_09G051800</name>
</gene>
<protein>
    <submittedName>
        <fullName evidence="1">Uncharacterized protein</fullName>
    </submittedName>
</protein>
<dbReference type="EMBL" id="CM055100">
    <property type="protein sequence ID" value="KAJ7543772.1"/>
    <property type="molecule type" value="Genomic_DNA"/>
</dbReference>
<comment type="caution">
    <text evidence="1">The sequence shown here is derived from an EMBL/GenBank/DDBJ whole genome shotgun (WGS) entry which is preliminary data.</text>
</comment>
<sequence length="114" mass="12579">MKYGPGDAFLSILLFVVAAGCEVGGVWLIWKWRREGWRWPYFILGAILLVLFGIVVALQKQGFGRTLAALGGFSIGVSALWNWSTNTSETDRWDVVGGVIAWAGACIIMFVPRE</sequence>
<organism evidence="1 2">
    <name type="scientific">Diphasiastrum complanatum</name>
    <name type="common">Issler's clubmoss</name>
    <name type="synonym">Lycopodium complanatum</name>
    <dbReference type="NCBI Taxonomy" id="34168"/>
    <lineage>
        <taxon>Eukaryota</taxon>
        <taxon>Viridiplantae</taxon>
        <taxon>Streptophyta</taxon>
        <taxon>Embryophyta</taxon>
        <taxon>Tracheophyta</taxon>
        <taxon>Lycopodiopsida</taxon>
        <taxon>Lycopodiales</taxon>
        <taxon>Lycopodiaceae</taxon>
        <taxon>Lycopodioideae</taxon>
        <taxon>Diphasiastrum</taxon>
    </lineage>
</organism>
<evidence type="ECO:0000313" key="2">
    <source>
        <dbReference type="Proteomes" id="UP001162992"/>
    </source>
</evidence>
<accession>A0ACC2CP94</accession>
<dbReference type="Proteomes" id="UP001162992">
    <property type="component" value="Chromosome 9"/>
</dbReference>
<evidence type="ECO:0000313" key="1">
    <source>
        <dbReference type="EMBL" id="KAJ7543772.1"/>
    </source>
</evidence>
<name>A0ACC2CP94_DIPCM</name>